<reference evidence="2" key="2">
    <citation type="submission" date="2021-12" db="EMBL/GenBank/DDBJ databases">
        <title>Resequencing data analysis of finger millet.</title>
        <authorList>
            <person name="Hatakeyama M."/>
            <person name="Aluri S."/>
            <person name="Balachadran M.T."/>
            <person name="Sivarajan S.R."/>
            <person name="Poveda L."/>
            <person name="Shimizu-Inatsugi R."/>
            <person name="Schlapbach R."/>
            <person name="Sreeman S.M."/>
            <person name="Shimizu K.K."/>
        </authorList>
    </citation>
    <scope>NUCLEOTIDE SEQUENCE</scope>
</reference>
<gene>
    <name evidence="2" type="primary">gb14943</name>
    <name evidence="2" type="ORF">PR202_gb14943</name>
</gene>
<evidence type="ECO:0000256" key="1">
    <source>
        <dbReference type="SAM" id="MobiDB-lite"/>
    </source>
</evidence>
<dbReference type="EMBL" id="BQKI01000079">
    <property type="protein sequence ID" value="GJN26973.1"/>
    <property type="molecule type" value="Genomic_DNA"/>
</dbReference>
<feature type="compositionally biased region" description="Basic and acidic residues" evidence="1">
    <location>
        <begin position="94"/>
        <end position="107"/>
    </location>
</feature>
<accession>A0AAV5EWL7</accession>
<dbReference type="AlphaFoldDB" id="A0AAV5EWL7"/>
<proteinExistence type="predicted"/>
<feature type="region of interest" description="Disordered" evidence="1">
    <location>
        <begin position="74"/>
        <end position="107"/>
    </location>
</feature>
<name>A0AAV5EWL7_ELECO</name>
<reference evidence="2" key="1">
    <citation type="journal article" date="2018" name="DNA Res.">
        <title>Multiple hybrid de novo genome assembly of finger millet, an orphan allotetraploid crop.</title>
        <authorList>
            <person name="Hatakeyama M."/>
            <person name="Aluri S."/>
            <person name="Balachadran M.T."/>
            <person name="Sivarajan S.R."/>
            <person name="Patrignani A."/>
            <person name="Gruter S."/>
            <person name="Poveda L."/>
            <person name="Shimizu-Inatsugi R."/>
            <person name="Baeten J."/>
            <person name="Francoijs K.J."/>
            <person name="Nataraja K.N."/>
            <person name="Reddy Y.A.N."/>
            <person name="Phadnis S."/>
            <person name="Ravikumar R.L."/>
            <person name="Schlapbach R."/>
            <person name="Sreeman S.M."/>
            <person name="Shimizu K.K."/>
        </authorList>
    </citation>
    <scope>NUCLEOTIDE SEQUENCE</scope>
</reference>
<sequence length="107" mass="11790">MPESEEQLCSMTAGRRMRTGRYITGSCDCCGAVMSYCYCCISGGIPPTACGGEGGSMAYGELLERRAIRSRVTRRRGRRAIGRRRAPLLAPRRNAMEGDEKKLHSIN</sequence>
<keyword evidence="3" id="KW-1185">Reference proteome</keyword>
<organism evidence="2 3">
    <name type="scientific">Eleusine coracana subsp. coracana</name>
    <dbReference type="NCBI Taxonomy" id="191504"/>
    <lineage>
        <taxon>Eukaryota</taxon>
        <taxon>Viridiplantae</taxon>
        <taxon>Streptophyta</taxon>
        <taxon>Embryophyta</taxon>
        <taxon>Tracheophyta</taxon>
        <taxon>Spermatophyta</taxon>
        <taxon>Magnoliopsida</taxon>
        <taxon>Liliopsida</taxon>
        <taxon>Poales</taxon>
        <taxon>Poaceae</taxon>
        <taxon>PACMAD clade</taxon>
        <taxon>Chloridoideae</taxon>
        <taxon>Cynodonteae</taxon>
        <taxon>Eleusininae</taxon>
        <taxon>Eleusine</taxon>
    </lineage>
</organism>
<evidence type="ECO:0000313" key="3">
    <source>
        <dbReference type="Proteomes" id="UP001054889"/>
    </source>
</evidence>
<feature type="compositionally biased region" description="Basic residues" evidence="1">
    <location>
        <begin position="74"/>
        <end position="86"/>
    </location>
</feature>
<dbReference type="Proteomes" id="UP001054889">
    <property type="component" value="Unassembled WGS sequence"/>
</dbReference>
<protein>
    <submittedName>
        <fullName evidence="2">Uncharacterized protein</fullName>
    </submittedName>
</protein>
<evidence type="ECO:0000313" key="2">
    <source>
        <dbReference type="EMBL" id="GJN26973.1"/>
    </source>
</evidence>
<comment type="caution">
    <text evidence="2">The sequence shown here is derived from an EMBL/GenBank/DDBJ whole genome shotgun (WGS) entry which is preliminary data.</text>
</comment>